<dbReference type="PATRIC" id="fig|1150600.3.peg.3319"/>
<keyword evidence="4" id="KW-1134">Transmembrane beta strand</keyword>
<evidence type="ECO:0000256" key="7">
    <source>
        <dbReference type="ARBA" id="ARBA00023237"/>
    </source>
</evidence>
<dbReference type="STRING" id="1150600.ADIARSV_3350"/>
<feature type="signal peptide" evidence="8">
    <location>
        <begin position="1"/>
        <end position="26"/>
    </location>
</feature>
<keyword evidence="6" id="KW-0472">Membrane</keyword>
<dbReference type="Proteomes" id="UP000014174">
    <property type="component" value="Unassembled WGS sequence"/>
</dbReference>
<sequence length="454" mass="50630">MNTPKKIAGIALLLFLSVINMGNIQAQTVQLSLKEALTFALKNNVTIRKARLEAEKGKEMTTEIRSDAYPQISASGNLTDNLQLQKSLLPGALFGQPGEDVLVSFGQKYTANAQVQLSQQLFNQSVFVGLKAAKTAEEYYNLNVNLSEENVLQMVASSYYQVLVSREKIAAVEANLNSLKKTEKILADQYKNGLATRIDVDRVKVSLTNIQTQKDELDKAAFQQENMLKYYIGMPISITIQIPKEELNQMQQSAANLADTVDVSGLTEYTLLKKQEQLLILQKKSKIAEYYPKLSFVTNYSKSGLSNKFDLFKSSSTANWIPSSAIGLNLSIPIFDGFGRRSRVRQSQIEIDQLGEDLKDNRQSLNLAYSNAKVQLSTSVNTIRNQNENQRLAREVFNSTQNNYNNGLATLTDLLNSETSLTDAQNSYTQALLNYKLAEIQLMKSNGNIKSLIN</sequence>
<dbReference type="InterPro" id="IPR051906">
    <property type="entry name" value="TolC-like"/>
</dbReference>
<dbReference type="GO" id="GO:1990281">
    <property type="term" value="C:efflux pump complex"/>
    <property type="evidence" value="ECO:0007669"/>
    <property type="project" value="TreeGrafter"/>
</dbReference>
<dbReference type="PANTHER" id="PTHR30026">
    <property type="entry name" value="OUTER MEMBRANE PROTEIN TOLC"/>
    <property type="match status" value="1"/>
</dbReference>
<comment type="caution">
    <text evidence="9">The sequence shown here is derived from an EMBL/GenBank/DDBJ whole genome shotgun (WGS) entry which is preliminary data.</text>
</comment>
<proteinExistence type="inferred from homology"/>
<dbReference type="SUPFAM" id="SSF56954">
    <property type="entry name" value="Outer membrane efflux proteins (OEP)"/>
    <property type="match status" value="1"/>
</dbReference>
<keyword evidence="8" id="KW-0732">Signal</keyword>
<dbReference type="eggNOG" id="COG1538">
    <property type="taxonomic scope" value="Bacteria"/>
</dbReference>
<feature type="chain" id="PRO_5004481921" evidence="8">
    <location>
        <begin position="27"/>
        <end position="454"/>
    </location>
</feature>
<evidence type="ECO:0000313" key="9">
    <source>
        <dbReference type="EMBL" id="EOR93465.1"/>
    </source>
</evidence>
<evidence type="ECO:0000256" key="5">
    <source>
        <dbReference type="ARBA" id="ARBA00022692"/>
    </source>
</evidence>
<dbReference type="GO" id="GO:0015562">
    <property type="term" value="F:efflux transmembrane transporter activity"/>
    <property type="evidence" value="ECO:0007669"/>
    <property type="project" value="InterPro"/>
</dbReference>
<name>R9GPJ4_9SPHI</name>
<protein>
    <submittedName>
        <fullName evidence="9">Outer membrane efflux protein</fullName>
    </submittedName>
</protein>
<comment type="similarity">
    <text evidence="2">Belongs to the outer membrane factor (OMF) (TC 1.B.17) family.</text>
</comment>
<organism evidence="9 10">
    <name type="scientific">Arcticibacter svalbardensis MN12-7</name>
    <dbReference type="NCBI Taxonomy" id="1150600"/>
    <lineage>
        <taxon>Bacteria</taxon>
        <taxon>Pseudomonadati</taxon>
        <taxon>Bacteroidota</taxon>
        <taxon>Sphingobacteriia</taxon>
        <taxon>Sphingobacteriales</taxon>
        <taxon>Sphingobacteriaceae</taxon>
        <taxon>Arcticibacter</taxon>
    </lineage>
</organism>
<reference evidence="9 10" key="1">
    <citation type="journal article" date="2013" name="Genome Announc.">
        <title>Draft Genome Sequence of Arcticibacter svalbardensis Strain MN12-7T, a Member of the Family Sphingobacteriaceae Isolated from an Arctic Soil Sample.</title>
        <authorList>
            <person name="Shivaji S."/>
            <person name="Ara S."/>
            <person name="Prasad S."/>
            <person name="Manasa B.P."/>
            <person name="Begum Z."/>
            <person name="Singh A."/>
            <person name="Kumar Pinnaka A."/>
        </authorList>
    </citation>
    <scope>NUCLEOTIDE SEQUENCE [LARGE SCALE GENOMIC DNA]</scope>
    <source>
        <strain evidence="9 10">MN12-7</strain>
    </source>
</reference>
<dbReference type="GO" id="GO:0009279">
    <property type="term" value="C:cell outer membrane"/>
    <property type="evidence" value="ECO:0007669"/>
    <property type="project" value="UniProtKB-SubCell"/>
</dbReference>
<dbReference type="InterPro" id="IPR003423">
    <property type="entry name" value="OMP_efflux"/>
</dbReference>
<dbReference type="Gene3D" id="1.20.1600.10">
    <property type="entry name" value="Outer membrane efflux proteins (OEP)"/>
    <property type="match status" value="1"/>
</dbReference>
<evidence type="ECO:0000313" key="10">
    <source>
        <dbReference type="Proteomes" id="UP000014174"/>
    </source>
</evidence>
<dbReference type="Pfam" id="PF02321">
    <property type="entry name" value="OEP"/>
    <property type="match status" value="2"/>
</dbReference>
<dbReference type="RefSeq" id="WP_016196579.1">
    <property type="nucleotide sequence ID" value="NZ_AQPN01000113.1"/>
</dbReference>
<keyword evidence="10" id="KW-1185">Reference proteome</keyword>
<keyword evidence="5" id="KW-0812">Transmembrane</keyword>
<evidence type="ECO:0000256" key="2">
    <source>
        <dbReference type="ARBA" id="ARBA00007613"/>
    </source>
</evidence>
<accession>R9GPJ4</accession>
<dbReference type="GO" id="GO:0015288">
    <property type="term" value="F:porin activity"/>
    <property type="evidence" value="ECO:0007669"/>
    <property type="project" value="TreeGrafter"/>
</dbReference>
<evidence type="ECO:0000256" key="3">
    <source>
        <dbReference type="ARBA" id="ARBA00022448"/>
    </source>
</evidence>
<keyword evidence="7" id="KW-0998">Cell outer membrane</keyword>
<evidence type="ECO:0000256" key="1">
    <source>
        <dbReference type="ARBA" id="ARBA00004442"/>
    </source>
</evidence>
<comment type="subcellular location">
    <subcellularLocation>
        <location evidence="1">Cell outer membrane</location>
    </subcellularLocation>
</comment>
<dbReference type="AlphaFoldDB" id="R9GPJ4"/>
<dbReference type="PANTHER" id="PTHR30026:SF20">
    <property type="entry name" value="OUTER MEMBRANE PROTEIN TOLC"/>
    <property type="match status" value="1"/>
</dbReference>
<evidence type="ECO:0000256" key="4">
    <source>
        <dbReference type="ARBA" id="ARBA00022452"/>
    </source>
</evidence>
<evidence type="ECO:0000256" key="8">
    <source>
        <dbReference type="SAM" id="SignalP"/>
    </source>
</evidence>
<keyword evidence="3" id="KW-0813">Transport</keyword>
<gene>
    <name evidence="9" type="ORF">ADIARSV_3350</name>
</gene>
<dbReference type="EMBL" id="AQPN01000113">
    <property type="protein sequence ID" value="EOR93465.1"/>
    <property type="molecule type" value="Genomic_DNA"/>
</dbReference>
<evidence type="ECO:0000256" key="6">
    <source>
        <dbReference type="ARBA" id="ARBA00023136"/>
    </source>
</evidence>